<dbReference type="CDD" id="cd00609">
    <property type="entry name" value="AAT_like"/>
    <property type="match status" value="1"/>
</dbReference>
<keyword evidence="2" id="KW-0663">Pyridoxal phosphate</keyword>
<dbReference type="EC" id="2.6.1.-" evidence="3"/>
<dbReference type="GO" id="GO:0008483">
    <property type="term" value="F:transaminase activity"/>
    <property type="evidence" value="ECO:0007669"/>
    <property type="project" value="UniProtKB-KW"/>
</dbReference>
<dbReference type="Pfam" id="PF00155">
    <property type="entry name" value="Aminotran_1_2"/>
    <property type="match status" value="1"/>
</dbReference>
<dbReference type="PROSITE" id="PS00105">
    <property type="entry name" value="AA_TRANSFER_CLASS_1"/>
    <property type="match status" value="1"/>
</dbReference>
<keyword evidence="3 5" id="KW-0032">Aminotransferase</keyword>
<evidence type="ECO:0000256" key="1">
    <source>
        <dbReference type="ARBA" id="ARBA00001933"/>
    </source>
</evidence>
<dbReference type="PANTHER" id="PTHR42885">
    <property type="entry name" value="HISTIDINOL-PHOSPHATE AMINOTRANSFERASE-RELATED"/>
    <property type="match status" value="1"/>
</dbReference>
<dbReference type="Gene3D" id="3.40.640.10">
    <property type="entry name" value="Type I PLP-dependent aspartate aminotransferase-like (Major domain)"/>
    <property type="match status" value="1"/>
</dbReference>
<comment type="caution">
    <text evidence="5">The sequence shown here is derived from an EMBL/GenBank/DDBJ whole genome shotgun (WGS) entry which is preliminary data.</text>
</comment>
<dbReference type="EMBL" id="JBCLPP010000035">
    <property type="protein sequence ID" value="MEY8246158.1"/>
    <property type="molecule type" value="Genomic_DNA"/>
</dbReference>
<name>A0ABV4CXP4_9BACT</name>
<protein>
    <recommendedName>
        <fullName evidence="3">Aminotransferase</fullName>
        <ecNumber evidence="3">2.6.1.-</ecNumber>
    </recommendedName>
</protein>
<comment type="similarity">
    <text evidence="3">Belongs to the class-I pyridoxal-phosphate-dependent aminotransferase family.</text>
</comment>
<accession>A0ABV4CXP4</accession>
<keyword evidence="3" id="KW-0808">Transferase</keyword>
<dbReference type="InterPro" id="IPR015424">
    <property type="entry name" value="PyrdxlP-dep_Trfase"/>
</dbReference>
<evidence type="ECO:0000313" key="6">
    <source>
        <dbReference type="Proteomes" id="UP001565200"/>
    </source>
</evidence>
<dbReference type="PANTHER" id="PTHR42885:SF1">
    <property type="entry name" value="THREONINE-PHOSPHATE DECARBOXYLASE"/>
    <property type="match status" value="1"/>
</dbReference>
<dbReference type="RefSeq" id="WP_121700145.1">
    <property type="nucleotide sequence ID" value="NZ_JBCLPP010000035.1"/>
</dbReference>
<comment type="cofactor">
    <cofactor evidence="1 3">
        <name>pyridoxal 5'-phosphate</name>
        <dbReference type="ChEBI" id="CHEBI:597326"/>
    </cofactor>
</comment>
<dbReference type="InterPro" id="IPR015422">
    <property type="entry name" value="PyrdxlP-dep_Trfase_small"/>
</dbReference>
<dbReference type="InterPro" id="IPR004838">
    <property type="entry name" value="NHTrfase_class1_PyrdxlP-BS"/>
</dbReference>
<feature type="domain" description="Aminotransferase class I/classII large" evidence="4">
    <location>
        <begin position="38"/>
        <end position="319"/>
    </location>
</feature>
<dbReference type="Gene3D" id="3.90.1150.10">
    <property type="entry name" value="Aspartate Aminotransferase, domain 1"/>
    <property type="match status" value="1"/>
</dbReference>
<dbReference type="Proteomes" id="UP001565200">
    <property type="component" value="Unassembled WGS sequence"/>
</dbReference>
<evidence type="ECO:0000256" key="2">
    <source>
        <dbReference type="ARBA" id="ARBA00022898"/>
    </source>
</evidence>
<dbReference type="InterPro" id="IPR015421">
    <property type="entry name" value="PyrdxlP-dep_Trfase_major"/>
</dbReference>
<organism evidence="5 6">
    <name type="scientific">Heminiphilus faecis</name>
    <dbReference type="NCBI Taxonomy" id="2601703"/>
    <lineage>
        <taxon>Bacteria</taxon>
        <taxon>Pseudomonadati</taxon>
        <taxon>Bacteroidota</taxon>
        <taxon>Bacteroidia</taxon>
        <taxon>Bacteroidales</taxon>
        <taxon>Muribaculaceae</taxon>
        <taxon>Heminiphilus</taxon>
    </lineage>
</organism>
<dbReference type="SUPFAM" id="SSF53383">
    <property type="entry name" value="PLP-dependent transferases"/>
    <property type="match status" value="1"/>
</dbReference>
<evidence type="ECO:0000313" key="5">
    <source>
        <dbReference type="EMBL" id="MEY8246158.1"/>
    </source>
</evidence>
<sequence length="338" mass="37252">MTEGHGDDIYRYGAAVRYNFSSNILCGVDHTALMAHLASCMAAVSNYPEPVPVTLERRLADEEGVEPDCIAVTNGATEAIYLIAGAMTDMTSAVLQPAFSEYADACRLFNHRVLNCMSMDDIPRDAAVVWLCNPGNPAGHVIGKSLLTELVTSRRDTLFVIDQAYADYTLKPVMTGAEAVACGNVILLNSLTKRFSVPGLRIGYAIGQARLLDRLRQRRMPWSVNGPAIEAACFLLDHKHEYVIDARAMHEEARRLSCGLRKLGVAVEPTDCNFILCRLPHGRSGALKDWLMERYGILIRDASNFYGLTPAHFRVAVQGRHADDILINAIGQWMSLLQ</sequence>
<proteinExistence type="inferred from homology"/>
<keyword evidence="6" id="KW-1185">Reference proteome</keyword>
<gene>
    <name evidence="5" type="ORF">AAK873_11095</name>
</gene>
<evidence type="ECO:0000259" key="4">
    <source>
        <dbReference type="Pfam" id="PF00155"/>
    </source>
</evidence>
<reference evidence="5 6" key="1">
    <citation type="submission" date="2024-03" db="EMBL/GenBank/DDBJ databases">
        <title>Mouse gut bacterial collection (mGBC) of GemPharmatech.</title>
        <authorList>
            <person name="He Y."/>
            <person name="Dong L."/>
            <person name="Wu D."/>
            <person name="Gao X."/>
            <person name="Lin Z."/>
        </authorList>
    </citation>
    <scope>NUCLEOTIDE SEQUENCE [LARGE SCALE GENOMIC DNA]</scope>
    <source>
        <strain evidence="5 6">54-13</strain>
    </source>
</reference>
<evidence type="ECO:0000256" key="3">
    <source>
        <dbReference type="RuleBase" id="RU000481"/>
    </source>
</evidence>
<dbReference type="InterPro" id="IPR004839">
    <property type="entry name" value="Aminotransferase_I/II_large"/>
</dbReference>